<organism evidence="2 3">
    <name type="scientific">Nocardia pseudobrasiliensis</name>
    <dbReference type="NCBI Taxonomy" id="45979"/>
    <lineage>
        <taxon>Bacteria</taxon>
        <taxon>Bacillati</taxon>
        <taxon>Actinomycetota</taxon>
        <taxon>Actinomycetes</taxon>
        <taxon>Mycobacteriales</taxon>
        <taxon>Nocardiaceae</taxon>
        <taxon>Nocardia</taxon>
    </lineage>
</organism>
<accession>A0A370I0F5</accession>
<sequence length="291" mass="32378">MPPPAPPQRHRPPRSRRRESHCGAQPFPLCRARGTTLDIPPPEVISGHSSKRGREPIYCRAQQRLDLPACGVEERTRIQFRCVVSERAARPPESAYTTAPRSYRFPIAIYRRPNELTDDQVNRGRRGGIVNKTETNATEAGRDGGYGRRRSPEPLGTCPVRSNRADRPMIEPTGHSATAVTQTQGQASGHRSRPLGRLARSASGVAGGERNSRNIGLYAWPETEPARTRCRRSGPRLRRATRRSTAASWDQFDLAAEPATFTVSARVVRLAGKGLFRQEGANQMGVRRDYR</sequence>
<gene>
    <name evidence="2" type="ORF">DFR76_1095</name>
</gene>
<evidence type="ECO:0000256" key="1">
    <source>
        <dbReference type="SAM" id="MobiDB-lite"/>
    </source>
</evidence>
<comment type="caution">
    <text evidence="2">The sequence shown here is derived from an EMBL/GenBank/DDBJ whole genome shotgun (WGS) entry which is preliminary data.</text>
</comment>
<protein>
    <submittedName>
        <fullName evidence="2">Uncharacterized protein</fullName>
    </submittedName>
</protein>
<feature type="compositionally biased region" description="Basic residues" evidence="1">
    <location>
        <begin position="8"/>
        <end position="19"/>
    </location>
</feature>
<evidence type="ECO:0000313" key="2">
    <source>
        <dbReference type="EMBL" id="RDI63671.1"/>
    </source>
</evidence>
<dbReference type="STRING" id="1210086.GCA_001613105_03706"/>
<reference evidence="2 3" key="1">
    <citation type="submission" date="2018-07" db="EMBL/GenBank/DDBJ databases">
        <title>Genomic Encyclopedia of Type Strains, Phase IV (KMG-IV): sequencing the most valuable type-strain genomes for metagenomic binning, comparative biology and taxonomic classification.</title>
        <authorList>
            <person name="Goeker M."/>
        </authorList>
    </citation>
    <scope>NUCLEOTIDE SEQUENCE [LARGE SCALE GENOMIC DNA]</scope>
    <source>
        <strain evidence="2 3">DSM 44290</strain>
    </source>
</reference>
<name>A0A370I0F5_9NOCA</name>
<dbReference type="AlphaFoldDB" id="A0A370I0F5"/>
<evidence type="ECO:0000313" key="3">
    <source>
        <dbReference type="Proteomes" id="UP000254869"/>
    </source>
</evidence>
<dbReference type="EMBL" id="QQBC01000009">
    <property type="protein sequence ID" value="RDI63671.1"/>
    <property type="molecule type" value="Genomic_DNA"/>
</dbReference>
<keyword evidence="3" id="KW-1185">Reference proteome</keyword>
<feature type="region of interest" description="Disordered" evidence="1">
    <location>
        <begin position="118"/>
        <end position="211"/>
    </location>
</feature>
<feature type="compositionally biased region" description="Basic and acidic residues" evidence="1">
    <location>
        <begin position="140"/>
        <end position="152"/>
    </location>
</feature>
<feature type="region of interest" description="Disordered" evidence="1">
    <location>
        <begin position="1"/>
        <end position="51"/>
    </location>
</feature>
<proteinExistence type="predicted"/>
<feature type="compositionally biased region" description="Polar residues" evidence="1">
    <location>
        <begin position="175"/>
        <end position="189"/>
    </location>
</feature>
<dbReference type="Proteomes" id="UP000254869">
    <property type="component" value="Unassembled WGS sequence"/>
</dbReference>